<evidence type="ECO:0000313" key="4">
    <source>
        <dbReference type="Proteomes" id="UP000002051"/>
    </source>
</evidence>
<feature type="chain" id="PRO_5014498778" evidence="1">
    <location>
        <begin position="27"/>
        <end position="70"/>
    </location>
</feature>
<name>A0A072TM31_MEDTR</name>
<reference evidence="2 4" key="1">
    <citation type="journal article" date="2011" name="Nature">
        <title>The Medicago genome provides insight into the evolution of rhizobial symbioses.</title>
        <authorList>
            <person name="Young N.D."/>
            <person name="Debelle F."/>
            <person name="Oldroyd G.E."/>
            <person name="Geurts R."/>
            <person name="Cannon S.B."/>
            <person name="Udvardi M.K."/>
            <person name="Benedito V.A."/>
            <person name="Mayer K.F."/>
            <person name="Gouzy J."/>
            <person name="Schoof H."/>
            <person name="Van de Peer Y."/>
            <person name="Proost S."/>
            <person name="Cook D.R."/>
            <person name="Meyers B.C."/>
            <person name="Spannagl M."/>
            <person name="Cheung F."/>
            <person name="De Mita S."/>
            <person name="Krishnakumar V."/>
            <person name="Gundlach H."/>
            <person name="Zhou S."/>
            <person name="Mudge J."/>
            <person name="Bharti A.K."/>
            <person name="Murray J.D."/>
            <person name="Naoumkina M.A."/>
            <person name="Rosen B."/>
            <person name="Silverstein K.A."/>
            <person name="Tang H."/>
            <person name="Rombauts S."/>
            <person name="Zhao P.X."/>
            <person name="Zhou P."/>
            <person name="Barbe V."/>
            <person name="Bardou P."/>
            <person name="Bechner M."/>
            <person name="Bellec A."/>
            <person name="Berger A."/>
            <person name="Berges H."/>
            <person name="Bidwell S."/>
            <person name="Bisseling T."/>
            <person name="Choisne N."/>
            <person name="Couloux A."/>
            <person name="Denny R."/>
            <person name="Deshpande S."/>
            <person name="Dai X."/>
            <person name="Doyle J.J."/>
            <person name="Dudez A.M."/>
            <person name="Farmer A.D."/>
            <person name="Fouteau S."/>
            <person name="Franken C."/>
            <person name="Gibelin C."/>
            <person name="Gish J."/>
            <person name="Goldstein S."/>
            <person name="Gonzalez A.J."/>
            <person name="Green P.J."/>
            <person name="Hallab A."/>
            <person name="Hartog M."/>
            <person name="Hua A."/>
            <person name="Humphray S.J."/>
            <person name="Jeong D.H."/>
            <person name="Jing Y."/>
            <person name="Jocker A."/>
            <person name="Kenton S.M."/>
            <person name="Kim D.J."/>
            <person name="Klee K."/>
            <person name="Lai H."/>
            <person name="Lang C."/>
            <person name="Lin S."/>
            <person name="Macmil S.L."/>
            <person name="Magdelenat G."/>
            <person name="Matthews L."/>
            <person name="McCorrison J."/>
            <person name="Monaghan E.L."/>
            <person name="Mun J.H."/>
            <person name="Najar F.Z."/>
            <person name="Nicholson C."/>
            <person name="Noirot C."/>
            <person name="O'Bleness M."/>
            <person name="Paule C.R."/>
            <person name="Poulain J."/>
            <person name="Prion F."/>
            <person name="Qin B."/>
            <person name="Qu C."/>
            <person name="Retzel E.F."/>
            <person name="Riddle C."/>
            <person name="Sallet E."/>
            <person name="Samain S."/>
            <person name="Samson N."/>
            <person name="Sanders I."/>
            <person name="Saurat O."/>
            <person name="Scarpelli C."/>
            <person name="Schiex T."/>
            <person name="Segurens B."/>
            <person name="Severin A.J."/>
            <person name="Sherrier D.J."/>
            <person name="Shi R."/>
            <person name="Sims S."/>
            <person name="Singer S.R."/>
            <person name="Sinharoy S."/>
            <person name="Sterck L."/>
            <person name="Viollet A."/>
            <person name="Wang B.B."/>
            <person name="Wang K."/>
            <person name="Wang M."/>
            <person name="Wang X."/>
            <person name="Warfsmann J."/>
            <person name="Weissenbach J."/>
            <person name="White D.D."/>
            <person name="White J.D."/>
            <person name="Wiley G.B."/>
            <person name="Wincker P."/>
            <person name="Xing Y."/>
            <person name="Yang L."/>
            <person name="Yao Z."/>
            <person name="Ying F."/>
            <person name="Zhai J."/>
            <person name="Zhou L."/>
            <person name="Zuber A."/>
            <person name="Denarie J."/>
            <person name="Dixon R.A."/>
            <person name="May G.D."/>
            <person name="Schwartz D.C."/>
            <person name="Rogers J."/>
            <person name="Quetier F."/>
            <person name="Town C.D."/>
            <person name="Roe B.A."/>
        </authorList>
    </citation>
    <scope>NUCLEOTIDE SEQUENCE [LARGE SCALE GENOMIC DNA]</scope>
    <source>
        <strain evidence="2">A17</strain>
        <strain evidence="3 4">cv. Jemalong A17</strain>
    </source>
</reference>
<keyword evidence="2" id="KW-0812">Transmembrane</keyword>
<evidence type="ECO:0000313" key="2">
    <source>
        <dbReference type="EMBL" id="KEH18569.1"/>
    </source>
</evidence>
<sequence>MESALKMALKLVILFFAIASTLVVTAQSTHHDDVIENSQKYSRPYLGHGEFGHQLRWCCNNIIGWCCKKN</sequence>
<gene>
    <name evidence="2" type="ordered locus">MTR_8g024290</name>
</gene>
<evidence type="ECO:0000256" key="1">
    <source>
        <dbReference type="SAM" id="SignalP"/>
    </source>
</evidence>
<proteinExistence type="predicted"/>
<dbReference type="HOGENOM" id="CLU_2761677_0_0_1"/>
<evidence type="ECO:0000313" key="3">
    <source>
        <dbReference type="EnsemblPlants" id="KEH18569"/>
    </source>
</evidence>
<reference evidence="2 4" key="2">
    <citation type="journal article" date="2014" name="BMC Genomics">
        <title>An improved genome release (version Mt4.0) for the model legume Medicago truncatula.</title>
        <authorList>
            <person name="Tang H."/>
            <person name="Krishnakumar V."/>
            <person name="Bidwell S."/>
            <person name="Rosen B."/>
            <person name="Chan A."/>
            <person name="Zhou S."/>
            <person name="Gentzbittel L."/>
            <person name="Childs K.L."/>
            <person name="Yandell M."/>
            <person name="Gundlach H."/>
            <person name="Mayer K.F."/>
            <person name="Schwartz D.C."/>
            <person name="Town C.D."/>
        </authorList>
    </citation>
    <scope>GENOME REANNOTATION</scope>
    <source>
        <strain evidence="2">A17</strain>
        <strain evidence="3 4">cv. Jemalong A17</strain>
    </source>
</reference>
<keyword evidence="2" id="KW-0472">Membrane</keyword>
<organism evidence="2 4">
    <name type="scientific">Medicago truncatula</name>
    <name type="common">Barrel medic</name>
    <name type="synonym">Medicago tribuloides</name>
    <dbReference type="NCBI Taxonomy" id="3880"/>
    <lineage>
        <taxon>Eukaryota</taxon>
        <taxon>Viridiplantae</taxon>
        <taxon>Streptophyta</taxon>
        <taxon>Embryophyta</taxon>
        <taxon>Tracheophyta</taxon>
        <taxon>Spermatophyta</taxon>
        <taxon>Magnoliopsida</taxon>
        <taxon>eudicotyledons</taxon>
        <taxon>Gunneridae</taxon>
        <taxon>Pentapetalae</taxon>
        <taxon>rosids</taxon>
        <taxon>fabids</taxon>
        <taxon>Fabales</taxon>
        <taxon>Fabaceae</taxon>
        <taxon>Papilionoideae</taxon>
        <taxon>50 kb inversion clade</taxon>
        <taxon>NPAAA clade</taxon>
        <taxon>Hologalegina</taxon>
        <taxon>IRL clade</taxon>
        <taxon>Trifolieae</taxon>
        <taxon>Medicago</taxon>
    </lineage>
</organism>
<feature type="signal peptide" evidence="1">
    <location>
        <begin position="1"/>
        <end position="26"/>
    </location>
</feature>
<protein>
    <submittedName>
        <fullName evidence="2">Transmembrane protein, putative</fullName>
    </submittedName>
</protein>
<dbReference type="AlphaFoldDB" id="A0A072TM31"/>
<accession>A0A072TM31</accession>
<keyword evidence="4" id="KW-1185">Reference proteome</keyword>
<reference evidence="3" key="3">
    <citation type="submission" date="2015-04" db="UniProtKB">
        <authorList>
            <consortium name="EnsemblPlants"/>
        </authorList>
    </citation>
    <scope>IDENTIFICATION</scope>
    <source>
        <strain evidence="3">cv. Jemalong A17</strain>
    </source>
</reference>
<dbReference type="EMBL" id="CM001224">
    <property type="protein sequence ID" value="KEH18569.1"/>
    <property type="molecule type" value="Genomic_DNA"/>
</dbReference>
<dbReference type="EnsemblPlants" id="KEH18569">
    <property type="protein sequence ID" value="KEH18569"/>
    <property type="gene ID" value="MTR_8g024290"/>
</dbReference>
<dbReference type="Proteomes" id="UP000002051">
    <property type="component" value="Chromosome 8"/>
</dbReference>
<keyword evidence="1" id="KW-0732">Signal</keyword>